<evidence type="ECO:0000256" key="2">
    <source>
        <dbReference type="ARBA" id="ARBA00022517"/>
    </source>
</evidence>
<keyword evidence="7" id="KW-1185">Reference proteome</keyword>
<dbReference type="PANTHER" id="PTHR33867">
    <property type="entry name" value="RIBOSOME MATURATION FACTOR RIMP"/>
    <property type="match status" value="1"/>
</dbReference>
<accession>A0A1Y4DIY6</accession>
<comment type="caution">
    <text evidence="6">The sequence shown here is derived from an EMBL/GenBank/DDBJ whole genome shotgun (WGS) entry which is preliminary data.</text>
</comment>
<dbReference type="AlphaFoldDB" id="A0A1Y4DIY6"/>
<dbReference type="Pfam" id="PF17384">
    <property type="entry name" value="DUF150_C"/>
    <property type="match status" value="1"/>
</dbReference>
<dbReference type="HAMAP" id="MF_01077">
    <property type="entry name" value="RimP"/>
    <property type="match status" value="1"/>
</dbReference>
<comment type="function">
    <text evidence="3">Required for maturation of 30S ribosomal subunits.</text>
</comment>
<dbReference type="Gene3D" id="3.30.300.70">
    <property type="entry name" value="RimP-like superfamily, N-terminal"/>
    <property type="match status" value="1"/>
</dbReference>
<evidence type="ECO:0000313" key="6">
    <source>
        <dbReference type="EMBL" id="OUO56908.1"/>
    </source>
</evidence>
<keyword evidence="2 3" id="KW-0690">Ribosome biogenesis</keyword>
<dbReference type="GO" id="GO:0000028">
    <property type="term" value="P:ribosomal small subunit assembly"/>
    <property type="evidence" value="ECO:0007669"/>
    <property type="project" value="TreeGrafter"/>
</dbReference>
<dbReference type="InterPro" id="IPR035956">
    <property type="entry name" value="RimP_N_sf"/>
</dbReference>
<evidence type="ECO:0000256" key="1">
    <source>
        <dbReference type="ARBA" id="ARBA00022490"/>
    </source>
</evidence>
<gene>
    <name evidence="3" type="primary">rimP</name>
    <name evidence="6" type="ORF">B5F75_03430</name>
</gene>
<dbReference type="PANTHER" id="PTHR33867:SF1">
    <property type="entry name" value="RIBOSOME MATURATION FACTOR RIMP"/>
    <property type="match status" value="1"/>
</dbReference>
<dbReference type="InterPro" id="IPR028989">
    <property type="entry name" value="RimP_N"/>
</dbReference>
<keyword evidence="1 3" id="KW-0963">Cytoplasm</keyword>
<dbReference type="GO" id="GO:0006412">
    <property type="term" value="P:translation"/>
    <property type="evidence" value="ECO:0007669"/>
    <property type="project" value="TreeGrafter"/>
</dbReference>
<feature type="domain" description="Ribosome maturation factor RimP N-terminal" evidence="4">
    <location>
        <begin position="11"/>
        <end position="81"/>
    </location>
</feature>
<dbReference type="OrthoDB" id="9805006at2"/>
<comment type="subcellular location">
    <subcellularLocation>
        <location evidence="3">Cytoplasm</location>
    </subcellularLocation>
</comment>
<evidence type="ECO:0000313" key="7">
    <source>
        <dbReference type="Proteomes" id="UP000196368"/>
    </source>
</evidence>
<dbReference type="GO" id="GO:0005829">
    <property type="term" value="C:cytosol"/>
    <property type="evidence" value="ECO:0007669"/>
    <property type="project" value="TreeGrafter"/>
</dbReference>
<evidence type="ECO:0000256" key="3">
    <source>
        <dbReference type="HAMAP-Rule" id="MF_01077"/>
    </source>
</evidence>
<dbReference type="RefSeq" id="WP_087287959.1">
    <property type="nucleotide sequence ID" value="NZ_NFJD01000002.1"/>
</dbReference>
<dbReference type="InterPro" id="IPR003728">
    <property type="entry name" value="Ribosome_maturation_RimP"/>
</dbReference>
<dbReference type="Proteomes" id="UP000196368">
    <property type="component" value="Unassembled WGS sequence"/>
</dbReference>
<dbReference type="Gene3D" id="2.30.30.180">
    <property type="entry name" value="Ribosome maturation factor RimP, C-terminal domain"/>
    <property type="match status" value="1"/>
</dbReference>
<dbReference type="EMBL" id="NFJD01000002">
    <property type="protein sequence ID" value="OUO56908.1"/>
    <property type="molecule type" value="Genomic_DNA"/>
</dbReference>
<evidence type="ECO:0000259" key="5">
    <source>
        <dbReference type="Pfam" id="PF17384"/>
    </source>
</evidence>
<dbReference type="Pfam" id="PF02576">
    <property type="entry name" value="RimP_N"/>
    <property type="match status" value="1"/>
</dbReference>
<dbReference type="SUPFAM" id="SSF75420">
    <property type="entry name" value="YhbC-like, N-terminal domain"/>
    <property type="match status" value="1"/>
</dbReference>
<sequence>MRDPKTIEETVAKALAPQEVELVDLVIQNQGRKKVLQFFVDKVGGITLDDCGELTDKIDSILEMENLMDGAYILEVSSPGVQRVLKKPEHFKRFVGQRAKIVLKVPLEGRGSFTGIIASADDDAFVLDDGTNQFRFSYDNIKKANLDPVLEF</sequence>
<dbReference type="InterPro" id="IPR028998">
    <property type="entry name" value="RimP_C"/>
</dbReference>
<name>A0A1Y4DIY6_9BACT</name>
<reference evidence="7" key="1">
    <citation type="submission" date="2017-04" db="EMBL/GenBank/DDBJ databases">
        <title>Function of individual gut microbiota members based on whole genome sequencing of pure cultures obtained from chicken caecum.</title>
        <authorList>
            <person name="Medvecky M."/>
            <person name="Cejkova D."/>
            <person name="Polansky O."/>
            <person name="Karasova D."/>
            <person name="Kubasova T."/>
            <person name="Cizek A."/>
            <person name="Rychlik I."/>
        </authorList>
    </citation>
    <scope>NUCLEOTIDE SEQUENCE [LARGE SCALE GENOMIC DNA]</scope>
    <source>
        <strain evidence="7">An273</strain>
    </source>
</reference>
<dbReference type="SUPFAM" id="SSF74942">
    <property type="entry name" value="YhbC-like, C-terminal domain"/>
    <property type="match status" value="1"/>
</dbReference>
<comment type="similarity">
    <text evidence="3">Belongs to the RimP family.</text>
</comment>
<protein>
    <recommendedName>
        <fullName evidence="3">Ribosome maturation factor RimP</fullName>
    </recommendedName>
</protein>
<evidence type="ECO:0000259" key="4">
    <source>
        <dbReference type="Pfam" id="PF02576"/>
    </source>
</evidence>
<organism evidence="6 7">
    <name type="scientific">Candidatus Avelusimicrobium gallicola</name>
    <dbReference type="NCBI Taxonomy" id="2562704"/>
    <lineage>
        <taxon>Bacteria</taxon>
        <taxon>Pseudomonadati</taxon>
        <taxon>Elusimicrobiota</taxon>
        <taxon>Elusimicrobia</taxon>
        <taxon>Elusimicrobiales</taxon>
        <taxon>Elusimicrobiaceae</taxon>
        <taxon>Candidatus Avelusimicrobium</taxon>
    </lineage>
</organism>
<proteinExistence type="inferred from homology"/>
<dbReference type="CDD" id="cd01734">
    <property type="entry name" value="YlxS_C"/>
    <property type="match status" value="1"/>
</dbReference>
<feature type="domain" description="Ribosome maturation factor RimP C-terminal" evidence="5">
    <location>
        <begin position="85"/>
        <end position="147"/>
    </location>
</feature>
<dbReference type="InterPro" id="IPR036847">
    <property type="entry name" value="RimP_C_sf"/>
</dbReference>